<evidence type="ECO:0000256" key="1">
    <source>
        <dbReference type="SAM" id="Phobius"/>
    </source>
</evidence>
<feature type="transmembrane region" description="Helical" evidence="1">
    <location>
        <begin position="175"/>
        <end position="195"/>
    </location>
</feature>
<dbReference type="PANTHER" id="PTHR14969">
    <property type="entry name" value="SPHINGOSINE-1-PHOSPHATE PHOSPHOHYDROLASE"/>
    <property type="match status" value="1"/>
</dbReference>
<evidence type="ECO:0000259" key="2">
    <source>
        <dbReference type="SMART" id="SM00014"/>
    </source>
</evidence>
<dbReference type="InterPro" id="IPR000326">
    <property type="entry name" value="PAP2/HPO"/>
</dbReference>
<dbReference type="InterPro" id="IPR036938">
    <property type="entry name" value="PAP2/HPO_sf"/>
</dbReference>
<keyword evidence="1" id="KW-0472">Membrane</keyword>
<dbReference type="EMBL" id="GFDF01002598">
    <property type="protein sequence ID" value="JAV11486.1"/>
    <property type="molecule type" value="Transcribed_RNA"/>
</dbReference>
<name>A0A1L8DYI4_9DIPT</name>
<organism evidence="3">
    <name type="scientific">Nyssomyia neivai</name>
    <dbReference type="NCBI Taxonomy" id="330878"/>
    <lineage>
        <taxon>Eukaryota</taxon>
        <taxon>Metazoa</taxon>
        <taxon>Ecdysozoa</taxon>
        <taxon>Arthropoda</taxon>
        <taxon>Hexapoda</taxon>
        <taxon>Insecta</taxon>
        <taxon>Pterygota</taxon>
        <taxon>Neoptera</taxon>
        <taxon>Endopterygota</taxon>
        <taxon>Diptera</taxon>
        <taxon>Nematocera</taxon>
        <taxon>Psychodoidea</taxon>
        <taxon>Psychodidae</taxon>
        <taxon>Nyssomyia</taxon>
    </lineage>
</organism>
<dbReference type="GO" id="GO:0042392">
    <property type="term" value="F:sphingosine-1-phosphate phosphatase activity"/>
    <property type="evidence" value="ECO:0007669"/>
    <property type="project" value="TreeGrafter"/>
</dbReference>
<feature type="domain" description="Phosphatidic acid phosphatase type 2/haloperoxidase" evidence="2">
    <location>
        <begin position="84"/>
        <end position="192"/>
    </location>
</feature>
<dbReference type="SMART" id="SM00014">
    <property type="entry name" value="acidPPc"/>
    <property type="match status" value="1"/>
</dbReference>
<dbReference type="SUPFAM" id="SSF48317">
    <property type="entry name" value="Acid phosphatase/Vanadium-dependent haloperoxidase"/>
    <property type="match status" value="1"/>
</dbReference>
<sequence length="220" mass="25139">MDKGMNPTTRLEDKRKLPPALEKILALDVKLTKQFVSFMLNFVPMRSLRNHCRLLEVSCHGIFILVLWFILTWLIDNPDLYEMQINLLIGLIIDIVIVACIKAATRRRRPTVNDDPFSIGPDKFSFPSGHASRAVFMATFFTLLSPVSVFFWPPIIAWAVAVCFSRLLMYRHHILDVTAGAICGLVEALILYIIWCDHDTSLWLMKLLSDDKYVEGQTGI</sequence>
<dbReference type="PANTHER" id="PTHR14969:SF13">
    <property type="entry name" value="AT30094P"/>
    <property type="match status" value="1"/>
</dbReference>
<reference evidence="3" key="1">
    <citation type="submission" date="2016-12" db="EMBL/GenBank/DDBJ databases">
        <title>An insight into the sialome and mialome of the sand fly, Nyssomyia neivai.</title>
        <authorList>
            <person name="Sebastian V."/>
            <person name="Goulart T.M."/>
            <person name="Oliveira W."/>
            <person name="Calvo E."/>
            <person name="Oliveira L.F."/>
            <person name="Pinto M.C."/>
            <person name="Rosselino A.M."/>
            <person name="Ribeiro J.M."/>
        </authorList>
    </citation>
    <scope>NUCLEOTIDE SEQUENCE</scope>
</reference>
<dbReference type="Gene3D" id="1.20.144.10">
    <property type="entry name" value="Phosphatidic acid phosphatase type 2/haloperoxidase"/>
    <property type="match status" value="1"/>
</dbReference>
<feature type="transmembrane region" description="Helical" evidence="1">
    <location>
        <begin position="150"/>
        <end position="168"/>
    </location>
</feature>
<dbReference type="AlphaFoldDB" id="A0A1L8DYI4"/>
<protein>
    <submittedName>
        <fullName evidence="3">Putative presqualene diphosphate phosphatase</fullName>
    </submittedName>
</protein>
<feature type="transmembrane region" description="Helical" evidence="1">
    <location>
        <begin position="87"/>
        <end position="104"/>
    </location>
</feature>
<keyword evidence="1" id="KW-1133">Transmembrane helix</keyword>
<feature type="transmembrane region" description="Helical" evidence="1">
    <location>
        <begin position="54"/>
        <end position="75"/>
    </location>
</feature>
<dbReference type="Pfam" id="PF01569">
    <property type="entry name" value="PAP2"/>
    <property type="match status" value="1"/>
</dbReference>
<dbReference type="CDD" id="cd03391">
    <property type="entry name" value="PAP2_containing_2_like"/>
    <property type="match status" value="1"/>
</dbReference>
<evidence type="ECO:0000313" key="3">
    <source>
        <dbReference type="EMBL" id="JAV11486.1"/>
    </source>
</evidence>
<keyword evidence="1" id="KW-0812">Transmembrane</keyword>
<accession>A0A1L8DYI4</accession>
<proteinExistence type="predicted"/>